<evidence type="ECO:0000313" key="4">
    <source>
        <dbReference type="EMBL" id="KAK8081482.1"/>
    </source>
</evidence>
<keyword evidence="2" id="KW-0560">Oxidoreductase</keyword>
<evidence type="ECO:0000259" key="3">
    <source>
        <dbReference type="Pfam" id="PF05368"/>
    </source>
</evidence>
<evidence type="ECO:0000256" key="1">
    <source>
        <dbReference type="ARBA" id="ARBA00022857"/>
    </source>
</evidence>
<evidence type="ECO:0000256" key="2">
    <source>
        <dbReference type="ARBA" id="ARBA00023002"/>
    </source>
</evidence>
<dbReference type="PANTHER" id="PTHR47706">
    <property type="entry name" value="NMRA-LIKE FAMILY PROTEIN"/>
    <property type="match status" value="1"/>
</dbReference>
<comment type="caution">
    <text evidence="4">The sequence shown here is derived from an EMBL/GenBank/DDBJ whole genome shotgun (WGS) entry which is preliminary data.</text>
</comment>
<dbReference type="InterPro" id="IPR036291">
    <property type="entry name" value="NAD(P)-bd_dom_sf"/>
</dbReference>
<name>A0ABR1WD89_9PEZI</name>
<dbReference type="InterPro" id="IPR008030">
    <property type="entry name" value="NmrA-like"/>
</dbReference>
<dbReference type="InterPro" id="IPR051609">
    <property type="entry name" value="NmrA/Isoflavone_reductase-like"/>
</dbReference>
<organism evidence="4 5">
    <name type="scientific">Apiospora saccharicola</name>
    <dbReference type="NCBI Taxonomy" id="335842"/>
    <lineage>
        <taxon>Eukaryota</taxon>
        <taxon>Fungi</taxon>
        <taxon>Dikarya</taxon>
        <taxon>Ascomycota</taxon>
        <taxon>Pezizomycotina</taxon>
        <taxon>Sordariomycetes</taxon>
        <taxon>Xylariomycetidae</taxon>
        <taxon>Amphisphaeriales</taxon>
        <taxon>Apiosporaceae</taxon>
        <taxon>Apiospora</taxon>
    </lineage>
</organism>
<dbReference type="SUPFAM" id="SSF51735">
    <property type="entry name" value="NAD(P)-binding Rossmann-fold domains"/>
    <property type="match status" value="1"/>
</dbReference>
<feature type="domain" description="NmrA-like" evidence="3">
    <location>
        <begin position="3"/>
        <end position="275"/>
    </location>
</feature>
<dbReference type="PANTHER" id="PTHR47706:SF6">
    <property type="entry name" value="NMRA-LIKE FAMILY PROTEIN (AFU_ORTHOLOGUE AFUA_6G00280)"/>
    <property type="match status" value="1"/>
</dbReference>
<dbReference type="Pfam" id="PF05368">
    <property type="entry name" value="NmrA"/>
    <property type="match status" value="1"/>
</dbReference>
<sequence length="347" mass="37670">MSTNSILVIGAGELGTAVLEGLAKHPDLTSSSKNNTTLSVMVRASSLRDDAAADPAKRRHNAYLRDRLGVSRFVPGDIGHDSVEYLAAAFRPFDTIICCAGFGDAFPAGTQLKISRAVLLAAAAAAAANDSNDGKPKKRFLPWQWGMDYDAIGTGSAQDLFDEQLQVRALLRAETKKKAGTGTGTSAVDWVIVSTGLFMSFLFRADFGVVDLPHQMVRCLGGWDTRITVTTPRDIGTMAAEIALRPGEISNRVVYVAGDTVSYGRVAELVEERFGSGSGAEAAFKKETWDREFLQRKLAESPGDVMLKYRNCFAEGRGVAFDMEQTVNRQRGIVLQDVQSYLKEMEL</sequence>
<dbReference type="EMBL" id="JAQQWM010000001">
    <property type="protein sequence ID" value="KAK8081482.1"/>
    <property type="molecule type" value="Genomic_DNA"/>
</dbReference>
<protein>
    <recommendedName>
        <fullName evidence="3">NmrA-like domain-containing protein</fullName>
    </recommendedName>
</protein>
<dbReference type="Gene3D" id="3.40.50.720">
    <property type="entry name" value="NAD(P)-binding Rossmann-like Domain"/>
    <property type="match status" value="1"/>
</dbReference>
<dbReference type="InterPro" id="IPR045312">
    <property type="entry name" value="PCBER-like"/>
</dbReference>
<dbReference type="Proteomes" id="UP001446871">
    <property type="component" value="Unassembled WGS sequence"/>
</dbReference>
<dbReference type="CDD" id="cd05259">
    <property type="entry name" value="PCBER_SDR_a"/>
    <property type="match status" value="1"/>
</dbReference>
<keyword evidence="5" id="KW-1185">Reference proteome</keyword>
<reference evidence="4 5" key="1">
    <citation type="submission" date="2023-01" db="EMBL/GenBank/DDBJ databases">
        <title>Analysis of 21 Apiospora genomes using comparative genomics revels a genus with tremendous synthesis potential of carbohydrate active enzymes and secondary metabolites.</title>
        <authorList>
            <person name="Sorensen T."/>
        </authorList>
    </citation>
    <scope>NUCLEOTIDE SEQUENCE [LARGE SCALE GENOMIC DNA]</scope>
    <source>
        <strain evidence="4 5">CBS 83171</strain>
    </source>
</reference>
<evidence type="ECO:0000313" key="5">
    <source>
        <dbReference type="Proteomes" id="UP001446871"/>
    </source>
</evidence>
<accession>A0ABR1WD89</accession>
<dbReference type="Gene3D" id="3.90.25.10">
    <property type="entry name" value="UDP-galactose 4-epimerase, domain 1"/>
    <property type="match status" value="1"/>
</dbReference>
<proteinExistence type="predicted"/>
<keyword evidence="1" id="KW-0521">NADP</keyword>
<gene>
    <name evidence="4" type="ORF">PG996_000263</name>
</gene>